<gene>
    <name evidence="11" type="ORF">Ctob_011595</name>
</gene>
<dbReference type="CDD" id="cd00770">
    <property type="entry name" value="SerRS_core"/>
    <property type="match status" value="1"/>
</dbReference>
<feature type="coiled-coil region" evidence="9">
    <location>
        <begin position="49"/>
        <end position="104"/>
    </location>
</feature>
<dbReference type="Gene3D" id="1.10.287.40">
    <property type="entry name" value="Serine-tRNA synthetase, tRNA binding domain"/>
    <property type="match status" value="1"/>
</dbReference>
<evidence type="ECO:0000313" key="11">
    <source>
        <dbReference type="EMBL" id="KOO33784.1"/>
    </source>
</evidence>
<dbReference type="InterPro" id="IPR002314">
    <property type="entry name" value="aa-tRNA-synt_IIb"/>
</dbReference>
<dbReference type="Pfam" id="PF02403">
    <property type="entry name" value="Seryl_tRNA_N"/>
    <property type="match status" value="1"/>
</dbReference>
<evidence type="ECO:0000256" key="1">
    <source>
        <dbReference type="ARBA" id="ARBA00010728"/>
    </source>
</evidence>
<dbReference type="PRINTS" id="PR00981">
    <property type="entry name" value="TRNASYNTHSER"/>
</dbReference>
<dbReference type="Gene3D" id="1.20.890.10">
    <property type="entry name" value="cAMP-dependent protein kinase regulatory subunit, dimerization-anchoring domain"/>
    <property type="match status" value="1"/>
</dbReference>
<feature type="coiled-coil region" evidence="9">
    <location>
        <begin position="535"/>
        <end position="572"/>
    </location>
</feature>
<dbReference type="OrthoDB" id="10264585at2759"/>
<keyword evidence="12" id="KW-1185">Reference proteome</keyword>
<evidence type="ECO:0000256" key="5">
    <source>
        <dbReference type="ARBA" id="ARBA00022840"/>
    </source>
</evidence>
<evidence type="ECO:0000256" key="9">
    <source>
        <dbReference type="SAM" id="Coils"/>
    </source>
</evidence>
<dbReference type="NCBIfam" id="TIGR00414">
    <property type="entry name" value="serS"/>
    <property type="match status" value="1"/>
</dbReference>
<dbReference type="FunFam" id="3.30.930.10:FF:000026">
    <property type="entry name" value="Seryl-tRNA synthetase, cytoplasmic"/>
    <property type="match status" value="1"/>
</dbReference>
<keyword evidence="3" id="KW-0436">Ligase</keyword>
<evidence type="ECO:0000256" key="3">
    <source>
        <dbReference type="ARBA" id="ARBA00022598"/>
    </source>
</evidence>
<dbReference type="GO" id="GO:0004828">
    <property type="term" value="F:serine-tRNA ligase activity"/>
    <property type="evidence" value="ECO:0007669"/>
    <property type="project" value="UniProtKB-EC"/>
</dbReference>
<protein>
    <recommendedName>
        <fullName evidence="2">serine--tRNA ligase</fullName>
        <ecNumber evidence="2">6.1.1.11</ecNumber>
    </recommendedName>
    <alternativeName>
        <fullName evidence="8">Seryl-tRNA synthetase</fullName>
    </alternativeName>
</protein>
<dbReference type="InterPro" id="IPR010978">
    <property type="entry name" value="tRNA-bd_arm"/>
</dbReference>
<evidence type="ECO:0000256" key="2">
    <source>
        <dbReference type="ARBA" id="ARBA00012840"/>
    </source>
</evidence>
<evidence type="ECO:0000256" key="8">
    <source>
        <dbReference type="ARBA" id="ARBA00031113"/>
    </source>
</evidence>
<dbReference type="EC" id="6.1.1.11" evidence="2"/>
<dbReference type="AlphaFoldDB" id="A0A0M0K4P8"/>
<keyword evidence="7 11" id="KW-0030">Aminoacyl-tRNA synthetase</keyword>
<dbReference type="EMBL" id="JWZX01001424">
    <property type="protein sequence ID" value="KOO33784.1"/>
    <property type="molecule type" value="Genomic_DNA"/>
</dbReference>
<dbReference type="SUPFAM" id="SSF46589">
    <property type="entry name" value="tRNA-binding arm"/>
    <property type="match status" value="1"/>
</dbReference>
<dbReference type="InterPro" id="IPR006195">
    <property type="entry name" value="aa-tRNA-synth_II"/>
</dbReference>
<comment type="caution">
    <text evidence="11">The sequence shown here is derived from an EMBL/GenBank/DDBJ whole genome shotgun (WGS) entry which is preliminary data.</text>
</comment>
<proteinExistence type="inferred from homology"/>
<evidence type="ECO:0000259" key="10">
    <source>
        <dbReference type="PROSITE" id="PS50862"/>
    </source>
</evidence>
<reference evidence="12" key="1">
    <citation type="journal article" date="2015" name="PLoS Genet.">
        <title>Genome Sequence and Transcriptome Analyses of Chrysochromulina tobin: Metabolic Tools for Enhanced Algal Fitness in the Prominent Order Prymnesiales (Haptophyceae).</title>
        <authorList>
            <person name="Hovde B.T."/>
            <person name="Deodato C.R."/>
            <person name="Hunsperger H.M."/>
            <person name="Ryken S.A."/>
            <person name="Yost W."/>
            <person name="Jha R.K."/>
            <person name="Patterson J."/>
            <person name="Monnat R.J. Jr."/>
            <person name="Barlow S.B."/>
            <person name="Starkenburg S.R."/>
            <person name="Cattolico R.A."/>
        </authorList>
    </citation>
    <scope>NUCLEOTIDE SEQUENCE</scope>
    <source>
        <strain evidence="12">CCMP291</strain>
    </source>
</reference>
<sequence length="606" mass="67192">MLDIDLFRVDRGGNPDIVRESQRRRHKDVSLVDKVIELDTEWRTTRGGLDNAKKVLNQVQKKIGEFMKKKEAPPPELMAEKQDAEAEITKLEAKEKELIEARDTTLVTIGNLVPDDVPVSDNEDNNRVEDANGVFESEEWMLSHYDLIQLAGLANTAKGSVVAGSRGYFLTGMGMRLNQALISYGVQFLSERGHTMVQTPFVMNKSLMGKVAQLADFDEQLYKVTGGAEDQYLIATSEQPLCGYHYEEWMDPKALPKKYAGYSTCFRKEAGSHGRDQAGIFRVHQFEKIEQFCVTSPIGDESEQMQQTMINNCKEFYQSLGIPYRVVNIVSGALNDAAAKKYDLEAWFPGSKAHRELVSCSNCTDYQSRRLEVRFGTQGKTEDGKKLYCHMLNSTLCATERALCCVIENYQTKCGIKVPDALVEYMGGTTFIPFVTTMEKIYGKPKKGPSPPQFVPTPEQITEMDEGKTELAAYLKQVMPTLNAALNTISKTRPENPLQALAALLSGAPPPPPKAAAAAPAAPSEPAFDLKALKEQEAAEMKKKIEENALKAKQKEKEEDERIAKMQALEAQGVKVAGGMHKFDASEVDVHGGNATADDFLDAFGM</sequence>
<keyword evidence="6" id="KW-0648">Protein biosynthesis</keyword>
<feature type="domain" description="Aminoacyl-transfer RNA synthetases class-II family profile" evidence="10">
    <location>
        <begin position="143"/>
        <end position="419"/>
    </location>
</feature>
<name>A0A0M0K4P8_9EUKA</name>
<dbReference type="InterPro" id="IPR015866">
    <property type="entry name" value="Ser-tRNA-synth_1_N"/>
</dbReference>
<evidence type="ECO:0000313" key="12">
    <source>
        <dbReference type="Proteomes" id="UP000037460"/>
    </source>
</evidence>
<dbReference type="InterPro" id="IPR002317">
    <property type="entry name" value="Ser-tRNA-ligase_type_1"/>
</dbReference>
<dbReference type="SUPFAM" id="SSF55681">
    <property type="entry name" value="Class II aaRS and biotin synthetases"/>
    <property type="match status" value="1"/>
</dbReference>
<dbReference type="CDD" id="cd22967">
    <property type="entry name" value="DD_AK7"/>
    <property type="match status" value="1"/>
</dbReference>
<dbReference type="Gene3D" id="3.30.930.10">
    <property type="entry name" value="Bira Bifunctional Protein, Domain 2"/>
    <property type="match status" value="1"/>
</dbReference>
<evidence type="ECO:0000256" key="6">
    <source>
        <dbReference type="ARBA" id="ARBA00022917"/>
    </source>
</evidence>
<dbReference type="InterPro" id="IPR047499">
    <property type="entry name" value="DD_AK7"/>
</dbReference>
<dbReference type="InterPro" id="IPR045864">
    <property type="entry name" value="aa-tRNA-synth_II/BPL/LPL"/>
</dbReference>
<dbReference type="InterPro" id="IPR007858">
    <property type="entry name" value="Dpy-30_motif"/>
</dbReference>
<dbReference type="Pfam" id="PF05186">
    <property type="entry name" value="Dpy-30"/>
    <property type="match status" value="1"/>
</dbReference>
<dbReference type="InterPro" id="IPR042103">
    <property type="entry name" value="SerRS_1_N_sf"/>
</dbReference>
<organism evidence="11 12">
    <name type="scientific">Chrysochromulina tobinii</name>
    <dbReference type="NCBI Taxonomy" id="1460289"/>
    <lineage>
        <taxon>Eukaryota</taxon>
        <taxon>Haptista</taxon>
        <taxon>Haptophyta</taxon>
        <taxon>Prymnesiophyceae</taxon>
        <taxon>Prymnesiales</taxon>
        <taxon>Chrysochromulinaceae</taxon>
        <taxon>Chrysochromulina</taxon>
    </lineage>
</organism>
<dbReference type="FunFam" id="1.10.287.40:FF:000002">
    <property type="entry name" value="Serine--tRNA ligase, cytoplasmic"/>
    <property type="match status" value="1"/>
</dbReference>
<evidence type="ECO:0000256" key="7">
    <source>
        <dbReference type="ARBA" id="ARBA00023146"/>
    </source>
</evidence>
<dbReference type="Pfam" id="PF00587">
    <property type="entry name" value="tRNA-synt_2b"/>
    <property type="match status" value="1"/>
</dbReference>
<dbReference type="PROSITE" id="PS50862">
    <property type="entry name" value="AA_TRNA_LIGASE_II"/>
    <property type="match status" value="1"/>
</dbReference>
<dbReference type="InterPro" id="IPR033729">
    <property type="entry name" value="SerRS_core"/>
</dbReference>
<accession>A0A0M0K4P8</accession>
<dbReference type="GO" id="GO:0006434">
    <property type="term" value="P:seryl-tRNA aminoacylation"/>
    <property type="evidence" value="ECO:0007669"/>
    <property type="project" value="InterPro"/>
</dbReference>
<dbReference type="GO" id="GO:0005524">
    <property type="term" value="F:ATP binding"/>
    <property type="evidence" value="ECO:0007669"/>
    <property type="project" value="UniProtKB-KW"/>
</dbReference>
<dbReference type="Proteomes" id="UP000037460">
    <property type="component" value="Unassembled WGS sequence"/>
</dbReference>
<keyword evidence="9" id="KW-0175">Coiled coil</keyword>
<keyword evidence="5" id="KW-0067">ATP-binding</keyword>
<comment type="similarity">
    <text evidence="1">Belongs to the class-II aminoacyl-tRNA synthetase family. Type-1 seryl-tRNA synthetase subfamily.</text>
</comment>
<evidence type="ECO:0000256" key="4">
    <source>
        <dbReference type="ARBA" id="ARBA00022741"/>
    </source>
</evidence>
<dbReference type="PANTHER" id="PTHR11778">
    <property type="entry name" value="SERYL-TRNA SYNTHETASE"/>
    <property type="match status" value="1"/>
</dbReference>
<keyword evidence="4" id="KW-0547">Nucleotide-binding</keyword>